<protein>
    <submittedName>
        <fullName evidence="1">3-phosphoserine/phosphohydroxythreonine transaminase</fullName>
        <ecNumber evidence="1">2.6.1.52</ecNumber>
    </submittedName>
</protein>
<name>A0ACC7NWV1_9BACL</name>
<keyword evidence="1" id="KW-0032">Aminotransferase</keyword>
<keyword evidence="2" id="KW-1185">Reference proteome</keyword>
<evidence type="ECO:0000313" key="1">
    <source>
        <dbReference type="EMBL" id="MFM9327572.1"/>
    </source>
</evidence>
<reference evidence="1" key="1">
    <citation type="submission" date="2024-12" db="EMBL/GenBank/DDBJ databases">
        <authorList>
            <person name="Wu N."/>
        </authorList>
    </citation>
    <scope>NUCLEOTIDE SEQUENCE</scope>
    <source>
        <strain evidence="1">P15</strain>
    </source>
</reference>
<keyword evidence="1" id="KW-0808">Transferase</keyword>
<proteinExistence type="predicted"/>
<accession>A0ACC7NWV1</accession>
<dbReference type="Proteomes" id="UP001631969">
    <property type="component" value="Unassembled WGS sequence"/>
</dbReference>
<dbReference type="EC" id="2.6.1.52" evidence="1"/>
<dbReference type="EMBL" id="JBJURJ010000003">
    <property type="protein sequence ID" value="MFM9327572.1"/>
    <property type="molecule type" value="Genomic_DNA"/>
</dbReference>
<comment type="caution">
    <text evidence="1">The sequence shown here is derived from an EMBL/GenBank/DDBJ whole genome shotgun (WGS) entry which is preliminary data.</text>
</comment>
<sequence length="360" mass="39455">MTRAYNFNAGPAALPLEVLQKAQEEIVDFKGIGMSIMEVSHRSKEYEAVNDETQQLLLELLELPAGYKVLFLQGGASTQFAMLPMNLLTAGKVGSYVMTGSWAEKAIQEAKLIGETHIAASSKEGVLHIPALSEIEIPENAAYLHVTSNETIAGTQYQEFPDTGSIPLVSDMSSDILSRRIDASKFSLIYAGAQKNLGPSGVTIVVAKEDLFNNAPKTIPTMLRYSTYLKNNSLYNTPPVYSIYMVNLVLKWVKEQGGVAAVEKANREKTDLIYNVLDNSGGFYEGLAQKDSRSIMNVTFKLQTEELEKEFLALAKKNGFVGLGGHRSVGHLRASTYNAVPYASCKALVDLLDEFKRTHG</sequence>
<gene>
    <name evidence="1" type="primary">serC</name>
    <name evidence="1" type="ORF">ACI1P1_04575</name>
</gene>
<organism evidence="1 2">
    <name type="scientific">Paenibacillus mesotrionivorans</name>
    <dbReference type="NCBI Taxonomy" id="3160968"/>
    <lineage>
        <taxon>Bacteria</taxon>
        <taxon>Bacillati</taxon>
        <taxon>Bacillota</taxon>
        <taxon>Bacilli</taxon>
        <taxon>Bacillales</taxon>
        <taxon>Paenibacillaceae</taxon>
        <taxon>Paenibacillus</taxon>
    </lineage>
</organism>
<evidence type="ECO:0000313" key="2">
    <source>
        <dbReference type="Proteomes" id="UP001631969"/>
    </source>
</evidence>